<name>A0AAU9CK91_9BACT</name>
<dbReference type="SUPFAM" id="SSF51735">
    <property type="entry name" value="NAD(P)-binding Rossmann-fold domains"/>
    <property type="match status" value="1"/>
</dbReference>
<dbReference type="InterPro" id="IPR050463">
    <property type="entry name" value="Gfo/Idh/MocA_oxidrdct_glycsds"/>
</dbReference>
<dbReference type="PROSITE" id="PS51257">
    <property type="entry name" value="PROKAR_LIPOPROTEIN"/>
    <property type="match status" value="1"/>
</dbReference>
<protein>
    <submittedName>
        <fullName evidence="3">Oxidoreductase</fullName>
    </submittedName>
</protein>
<keyword evidence="4" id="KW-1185">Reference proteome</keyword>
<dbReference type="EMBL" id="AP025314">
    <property type="protein sequence ID" value="BDD08418.1"/>
    <property type="molecule type" value="Genomic_DNA"/>
</dbReference>
<evidence type="ECO:0000259" key="2">
    <source>
        <dbReference type="Pfam" id="PF22725"/>
    </source>
</evidence>
<dbReference type="Gene3D" id="3.40.50.720">
    <property type="entry name" value="NAD(P)-binding Rossmann-like Domain"/>
    <property type="match status" value="1"/>
</dbReference>
<dbReference type="AlphaFoldDB" id="A0AAU9CK91"/>
<gene>
    <name evidence="3" type="ORF">FUAX_08500</name>
</gene>
<dbReference type="KEGG" id="fax:FUAX_08500"/>
<dbReference type="RefSeq" id="WP_338393679.1">
    <property type="nucleotide sequence ID" value="NZ_AP025314.1"/>
</dbReference>
<dbReference type="Gene3D" id="3.30.360.10">
    <property type="entry name" value="Dihydrodipicolinate Reductase, domain 2"/>
    <property type="match status" value="1"/>
</dbReference>
<dbReference type="InterPro" id="IPR055170">
    <property type="entry name" value="GFO_IDH_MocA-like_dom"/>
</dbReference>
<accession>A0AAU9CK91</accession>
<evidence type="ECO:0000313" key="4">
    <source>
        <dbReference type="Proteomes" id="UP001348817"/>
    </source>
</evidence>
<feature type="domain" description="GFO/IDH/MocA-like oxidoreductase" evidence="2">
    <location>
        <begin position="191"/>
        <end position="324"/>
    </location>
</feature>
<dbReference type="GO" id="GO:0000166">
    <property type="term" value="F:nucleotide binding"/>
    <property type="evidence" value="ECO:0007669"/>
    <property type="project" value="InterPro"/>
</dbReference>
<dbReference type="PROSITE" id="PS51318">
    <property type="entry name" value="TAT"/>
    <property type="match status" value="1"/>
</dbReference>
<dbReference type="InterPro" id="IPR036291">
    <property type="entry name" value="NAD(P)-bd_dom_sf"/>
</dbReference>
<reference evidence="3 4" key="1">
    <citation type="submission" date="2021-12" db="EMBL/GenBank/DDBJ databases">
        <title>Genome sequencing of bacteria with rrn-lacking chromosome and rrn-plasmid.</title>
        <authorList>
            <person name="Anda M."/>
            <person name="Iwasaki W."/>
        </authorList>
    </citation>
    <scope>NUCLEOTIDE SEQUENCE [LARGE SCALE GENOMIC DNA]</scope>
    <source>
        <strain evidence="3 4">DSM 100852</strain>
    </source>
</reference>
<dbReference type="InterPro" id="IPR006311">
    <property type="entry name" value="TAT_signal"/>
</dbReference>
<dbReference type="Pfam" id="PF01408">
    <property type="entry name" value="GFO_IDH_MocA"/>
    <property type="match status" value="1"/>
</dbReference>
<dbReference type="SUPFAM" id="SSF55347">
    <property type="entry name" value="Glyceraldehyde-3-phosphate dehydrogenase-like, C-terminal domain"/>
    <property type="match status" value="1"/>
</dbReference>
<dbReference type="Proteomes" id="UP001348817">
    <property type="component" value="Chromosome"/>
</dbReference>
<dbReference type="InterPro" id="IPR000683">
    <property type="entry name" value="Gfo/Idh/MocA-like_OxRdtase_N"/>
</dbReference>
<proteinExistence type="predicted"/>
<evidence type="ECO:0000259" key="1">
    <source>
        <dbReference type="Pfam" id="PF01408"/>
    </source>
</evidence>
<sequence>MSSRRDILKAGGLAALGVLAGACSTGSDKKNKKSSWSRGEIKALTKENSIKIGVIGTGSRGTGLIHTCNKIPDFQVTACCDTLPFRLENGVKAARTVKDKDGKETKTHEVQAFSDYKEFLAKANVDAVIIATPYSTHYEIAKASIAAGKHLYCEKTLVHGVAPALHLSQLAEENPNIIFQTGHQHHNSWVYKKVVKMLKDGVIGDISHFECQWNRDGDWRRSVPEPKSKYERFVNWRMYKEFSGGLAAELSSHQIDFVNWVLGSVPTRIMGTGGVDYWKDGRETFDNIHFLADYPGGKKATFSSLTTNKFDGVKIRIKGKQGTLLMNHHEAEFLLSDKKKNEVEEKGTFDGVTGASIKLWDPDRDTKNRHVINMNADATVDALIAYRDAIVKGKQPVSNVKTGADVAIAVRMALESMHHGRIVHLEEEIENAKKTV</sequence>
<feature type="domain" description="Gfo/Idh/MocA-like oxidoreductase N-terminal" evidence="1">
    <location>
        <begin position="50"/>
        <end position="178"/>
    </location>
</feature>
<dbReference type="PANTHER" id="PTHR43818:SF12">
    <property type="entry name" value="NADH-DEPENDENT DEHYDROGENASE-RELATED"/>
    <property type="match status" value="1"/>
</dbReference>
<dbReference type="Pfam" id="PF22725">
    <property type="entry name" value="GFO_IDH_MocA_C3"/>
    <property type="match status" value="1"/>
</dbReference>
<evidence type="ECO:0000313" key="3">
    <source>
        <dbReference type="EMBL" id="BDD08418.1"/>
    </source>
</evidence>
<organism evidence="3 4">
    <name type="scientific">Fulvitalea axinellae</name>
    <dbReference type="NCBI Taxonomy" id="1182444"/>
    <lineage>
        <taxon>Bacteria</taxon>
        <taxon>Pseudomonadati</taxon>
        <taxon>Bacteroidota</taxon>
        <taxon>Cytophagia</taxon>
        <taxon>Cytophagales</taxon>
        <taxon>Persicobacteraceae</taxon>
        <taxon>Fulvitalea</taxon>
    </lineage>
</organism>
<dbReference type="PANTHER" id="PTHR43818">
    <property type="entry name" value="BCDNA.GH03377"/>
    <property type="match status" value="1"/>
</dbReference>